<protein>
    <submittedName>
        <fullName evidence="8">RNA polymerase sigma factor</fullName>
    </submittedName>
</protein>
<evidence type="ECO:0000256" key="3">
    <source>
        <dbReference type="ARBA" id="ARBA00023082"/>
    </source>
</evidence>
<gene>
    <name evidence="8" type="ORF">ACFS6H_01540</name>
</gene>
<dbReference type="NCBIfam" id="TIGR02937">
    <property type="entry name" value="sigma70-ECF"/>
    <property type="match status" value="1"/>
</dbReference>
<feature type="domain" description="RNA polymerase sigma factor 70 region 4 type 2" evidence="7">
    <location>
        <begin position="100"/>
        <end position="150"/>
    </location>
</feature>
<dbReference type="SUPFAM" id="SSF88659">
    <property type="entry name" value="Sigma3 and sigma4 domains of RNA polymerase sigma factors"/>
    <property type="match status" value="1"/>
</dbReference>
<dbReference type="PANTHER" id="PTHR43133">
    <property type="entry name" value="RNA POLYMERASE ECF-TYPE SIGMA FACTO"/>
    <property type="match status" value="1"/>
</dbReference>
<organism evidence="8 9">
    <name type="scientific">Terrimonas rubra</name>
    <dbReference type="NCBI Taxonomy" id="1035890"/>
    <lineage>
        <taxon>Bacteria</taxon>
        <taxon>Pseudomonadati</taxon>
        <taxon>Bacteroidota</taxon>
        <taxon>Chitinophagia</taxon>
        <taxon>Chitinophagales</taxon>
        <taxon>Chitinophagaceae</taxon>
        <taxon>Terrimonas</taxon>
    </lineage>
</organism>
<dbReference type="InterPro" id="IPR013325">
    <property type="entry name" value="RNA_pol_sigma_r2"/>
</dbReference>
<accession>A0ABW6A0J3</accession>
<dbReference type="InterPro" id="IPR014284">
    <property type="entry name" value="RNA_pol_sigma-70_dom"/>
</dbReference>
<evidence type="ECO:0000256" key="4">
    <source>
        <dbReference type="ARBA" id="ARBA00023125"/>
    </source>
</evidence>
<keyword evidence="2" id="KW-0805">Transcription regulation</keyword>
<dbReference type="Gene3D" id="1.10.1740.10">
    <property type="match status" value="1"/>
</dbReference>
<dbReference type="Pfam" id="PF04542">
    <property type="entry name" value="Sigma70_r2"/>
    <property type="match status" value="1"/>
</dbReference>
<dbReference type="CDD" id="cd06171">
    <property type="entry name" value="Sigma70_r4"/>
    <property type="match status" value="1"/>
</dbReference>
<dbReference type="RefSeq" id="WP_386094374.1">
    <property type="nucleotide sequence ID" value="NZ_JBHUOZ010000001.1"/>
</dbReference>
<dbReference type="SUPFAM" id="SSF88946">
    <property type="entry name" value="Sigma2 domain of RNA polymerase sigma factors"/>
    <property type="match status" value="1"/>
</dbReference>
<keyword evidence="3" id="KW-0731">Sigma factor</keyword>
<dbReference type="InterPro" id="IPR013324">
    <property type="entry name" value="RNA_pol_sigma_r3/r4-like"/>
</dbReference>
<dbReference type="InterPro" id="IPR013249">
    <property type="entry name" value="RNA_pol_sigma70_r4_t2"/>
</dbReference>
<evidence type="ECO:0000259" key="6">
    <source>
        <dbReference type="Pfam" id="PF04542"/>
    </source>
</evidence>
<name>A0ABW6A0J3_9BACT</name>
<keyword evidence="9" id="KW-1185">Reference proteome</keyword>
<dbReference type="InterPro" id="IPR039425">
    <property type="entry name" value="RNA_pol_sigma-70-like"/>
</dbReference>
<sequence>MTEKDYNECVTQYADNVYRFILKNLRHEEDAKDVVQTAFEKLWIHREEIDAAKSKSYLFTVAYHQMIDHIRKVKRVSLQEEFKENAMVQQGTQNNLKKVLEQALSKLSETQRSLILLKDYEGYSYEEIGKITGLSDSQVKVYLHRARVQMKEYLVKVENLI</sequence>
<proteinExistence type="inferred from homology"/>
<keyword evidence="5" id="KW-0804">Transcription</keyword>
<dbReference type="EMBL" id="JBHUOZ010000001">
    <property type="protein sequence ID" value="MFD2918371.1"/>
    <property type="molecule type" value="Genomic_DNA"/>
</dbReference>
<evidence type="ECO:0000259" key="7">
    <source>
        <dbReference type="Pfam" id="PF08281"/>
    </source>
</evidence>
<keyword evidence="4" id="KW-0238">DNA-binding</keyword>
<evidence type="ECO:0000313" key="9">
    <source>
        <dbReference type="Proteomes" id="UP001597511"/>
    </source>
</evidence>
<evidence type="ECO:0000313" key="8">
    <source>
        <dbReference type="EMBL" id="MFD2918371.1"/>
    </source>
</evidence>
<dbReference type="InterPro" id="IPR036388">
    <property type="entry name" value="WH-like_DNA-bd_sf"/>
</dbReference>
<dbReference type="Proteomes" id="UP001597511">
    <property type="component" value="Unassembled WGS sequence"/>
</dbReference>
<dbReference type="Pfam" id="PF08281">
    <property type="entry name" value="Sigma70_r4_2"/>
    <property type="match status" value="1"/>
</dbReference>
<dbReference type="PANTHER" id="PTHR43133:SF8">
    <property type="entry name" value="RNA POLYMERASE SIGMA FACTOR HI_1459-RELATED"/>
    <property type="match status" value="1"/>
</dbReference>
<comment type="similarity">
    <text evidence="1">Belongs to the sigma-70 factor family. ECF subfamily.</text>
</comment>
<dbReference type="Gene3D" id="1.10.10.10">
    <property type="entry name" value="Winged helix-like DNA-binding domain superfamily/Winged helix DNA-binding domain"/>
    <property type="match status" value="1"/>
</dbReference>
<evidence type="ECO:0000256" key="5">
    <source>
        <dbReference type="ARBA" id="ARBA00023163"/>
    </source>
</evidence>
<comment type="caution">
    <text evidence="8">The sequence shown here is derived from an EMBL/GenBank/DDBJ whole genome shotgun (WGS) entry which is preliminary data.</text>
</comment>
<evidence type="ECO:0000256" key="1">
    <source>
        <dbReference type="ARBA" id="ARBA00010641"/>
    </source>
</evidence>
<reference evidence="9" key="1">
    <citation type="journal article" date="2019" name="Int. J. Syst. Evol. Microbiol.">
        <title>The Global Catalogue of Microorganisms (GCM) 10K type strain sequencing project: providing services to taxonomists for standard genome sequencing and annotation.</title>
        <authorList>
            <consortium name="The Broad Institute Genomics Platform"/>
            <consortium name="The Broad Institute Genome Sequencing Center for Infectious Disease"/>
            <person name="Wu L."/>
            <person name="Ma J."/>
        </authorList>
    </citation>
    <scope>NUCLEOTIDE SEQUENCE [LARGE SCALE GENOMIC DNA]</scope>
    <source>
        <strain evidence="9">KCTC 23299</strain>
    </source>
</reference>
<feature type="domain" description="RNA polymerase sigma-70 region 2" evidence="6">
    <location>
        <begin position="10"/>
        <end position="75"/>
    </location>
</feature>
<evidence type="ECO:0000256" key="2">
    <source>
        <dbReference type="ARBA" id="ARBA00023015"/>
    </source>
</evidence>
<dbReference type="InterPro" id="IPR007627">
    <property type="entry name" value="RNA_pol_sigma70_r2"/>
</dbReference>